<dbReference type="AlphaFoldDB" id="W0AB41"/>
<proteinExistence type="predicted"/>
<reference evidence="1 2" key="1">
    <citation type="submission" date="2013-07" db="EMBL/GenBank/DDBJ databases">
        <title>Completed genome of Sphingomonas sanxanigenens NX02.</title>
        <authorList>
            <person name="Ma T."/>
            <person name="Huang H."/>
            <person name="Wu M."/>
            <person name="Li X."/>
            <person name="Li G."/>
        </authorList>
    </citation>
    <scope>NUCLEOTIDE SEQUENCE [LARGE SCALE GENOMIC DNA]</scope>
    <source>
        <strain evidence="1 2">NX02</strain>
    </source>
</reference>
<dbReference type="EMBL" id="CP006644">
    <property type="protein sequence ID" value="AHE52890.1"/>
    <property type="molecule type" value="Genomic_DNA"/>
</dbReference>
<accession>W0AB41</accession>
<dbReference type="RefSeq" id="WP_025291180.1">
    <property type="nucleotide sequence ID" value="NZ_CP006644.1"/>
</dbReference>
<dbReference type="HOGENOM" id="CLU_2411669_0_0_5"/>
<dbReference type="Proteomes" id="UP000018851">
    <property type="component" value="Chromosome"/>
</dbReference>
<keyword evidence="2" id="KW-1185">Reference proteome</keyword>
<dbReference type="PATRIC" id="fig|1123269.5.peg.1115"/>
<organism evidence="1 2">
    <name type="scientific">Sphingomonas sanxanigenens DSM 19645 = NX02</name>
    <dbReference type="NCBI Taxonomy" id="1123269"/>
    <lineage>
        <taxon>Bacteria</taxon>
        <taxon>Pseudomonadati</taxon>
        <taxon>Pseudomonadota</taxon>
        <taxon>Alphaproteobacteria</taxon>
        <taxon>Sphingomonadales</taxon>
        <taxon>Sphingomonadaceae</taxon>
        <taxon>Sphingomonas</taxon>
    </lineage>
</organism>
<dbReference type="KEGG" id="ssan:NX02_05775"/>
<name>W0AB41_9SPHN</name>
<dbReference type="STRING" id="1123269.NX02_05775"/>
<sequence length="92" mass="9755">MELLLFLSALLAGLTGALTGDRRLEVVQVEQSAVAVAGTVAQTVAARAVMVRGAIPQPRSPFAIARAARLWFADAAPARAFALDLLSVRRRE</sequence>
<evidence type="ECO:0000313" key="1">
    <source>
        <dbReference type="EMBL" id="AHE52890.1"/>
    </source>
</evidence>
<gene>
    <name evidence="1" type="ORF">NX02_05775</name>
</gene>
<evidence type="ECO:0000313" key="2">
    <source>
        <dbReference type="Proteomes" id="UP000018851"/>
    </source>
</evidence>
<protein>
    <submittedName>
        <fullName evidence="1">Uncharacterized protein</fullName>
    </submittedName>
</protein>